<evidence type="ECO:0000313" key="1">
    <source>
        <dbReference type="EMBL" id="EQD66709.1"/>
    </source>
</evidence>
<feature type="non-terminal residue" evidence="1">
    <location>
        <position position="1"/>
    </location>
</feature>
<feature type="non-terminal residue" evidence="1">
    <location>
        <position position="162"/>
    </location>
</feature>
<comment type="caution">
    <text evidence="1">The sequence shown here is derived from an EMBL/GenBank/DDBJ whole genome shotgun (WGS) entry which is preliminary data.</text>
</comment>
<dbReference type="EMBL" id="AUZX01005741">
    <property type="protein sequence ID" value="EQD66709.1"/>
    <property type="molecule type" value="Genomic_DNA"/>
</dbReference>
<accession>T1CJ21</accession>
<sequence length="162" mass="18191">DYGKFIAWAAEHDVLIDPARCLADGQIHRADAGERERDREDASYLLWPDGNGWIRNFKAGGEMRYFRCREQGVPLPPISAAEREEIRCRQAEHAAVREAKHRRAVESARTTWARGQAADEHPYLDDPSLGAAGLRVSGVRAELLVPVLGFDDSDVLTWRGLQ</sequence>
<protein>
    <submittedName>
        <fullName evidence="1">Uncharacterized protein</fullName>
    </submittedName>
</protein>
<name>T1CJ21_9ZZZZ</name>
<reference evidence="1" key="2">
    <citation type="journal article" date="2014" name="ISME J.">
        <title>Microbial stratification in low pH oxic and suboxic macroscopic growths along an acid mine drainage.</title>
        <authorList>
            <person name="Mendez-Garcia C."/>
            <person name="Mesa V."/>
            <person name="Sprenger R.R."/>
            <person name="Richter M."/>
            <person name="Diez M.S."/>
            <person name="Solano J."/>
            <person name="Bargiela R."/>
            <person name="Golyshina O.V."/>
            <person name="Manteca A."/>
            <person name="Ramos J.L."/>
            <person name="Gallego J.R."/>
            <person name="Llorente I."/>
            <person name="Martins Dos Santos V.A."/>
            <person name="Jensen O.N."/>
            <person name="Pelaez A.I."/>
            <person name="Sanchez J."/>
            <person name="Ferrer M."/>
        </authorList>
    </citation>
    <scope>NUCLEOTIDE SEQUENCE</scope>
</reference>
<organism evidence="1">
    <name type="scientific">mine drainage metagenome</name>
    <dbReference type="NCBI Taxonomy" id="410659"/>
    <lineage>
        <taxon>unclassified sequences</taxon>
        <taxon>metagenomes</taxon>
        <taxon>ecological metagenomes</taxon>
    </lineage>
</organism>
<proteinExistence type="predicted"/>
<gene>
    <name evidence="1" type="ORF">B1A_08015</name>
</gene>
<dbReference type="AlphaFoldDB" id="T1CJ21"/>
<reference evidence="1" key="1">
    <citation type="submission" date="2013-08" db="EMBL/GenBank/DDBJ databases">
        <authorList>
            <person name="Mendez C."/>
            <person name="Richter M."/>
            <person name="Ferrer M."/>
            <person name="Sanchez J."/>
        </authorList>
    </citation>
    <scope>NUCLEOTIDE SEQUENCE</scope>
</reference>